<feature type="compositionally biased region" description="Basic and acidic residues" evidence="1">
    <location>
        <begin position="49"/>
        <end position="63"/>
    </location>
</feature>
<keyword evidence="2" id="KW-0732">Signal</keyword>
<evidence type="ECO:0000313" key="4">
    <source>
        <dbReference type="Proteomes" id="UP000484076"/>
    </source>
</evidence>
<proteinExistence type="predicted"/>
<dbReference type="EMBL" id="WHUT02000020">
    <property type="protein sequence ID" value="NUB46730.1"/>
    <property type="molecule type" value="Genomic_DNA"/>
</dbReference>
<dbReference type="AlphaFoldDB" id="A0A8X8KQ25"/>
<gene>
    <name evidence="3" type="ORF">GEU84_020260</name>
</gene>
<dbReference type="Proteomes" id="UP000484076">
    <property type="component" value="Unassembled WGS sequence"/>
</dbReference>
<evidence type="ECO:0000256" key="2">
    <source>
        <dbReference type="SAM" id="SignalP"/>
    </source>
</evidence>
<feature type="region of interest" description="Disordered" evidence="1">
    <location>
        <begin position="49"/>
        <end position="76"/>
    </location>
</feature>
<keyword evidence="4" id="KW-1185">Reference proteome</keyword>
<sequence>MNLITPSHRAVCGSMTALVVAAALGGSSAHAESWAETQNRLAYEYKMEMTHPDSETNRQRRSESNSVAPSGGGTGGVGEAVGAVVVVGLICFFVSDCREQFTGE</sequence>
<evidence type="ECO:0000256" key="1">
    <source>
        <dbReference type="SAM" id="MobiDB-lite"/>
    </source>
</evidence>
<feature type="chain" id="PRO_5036451069" evidence="2">
    <location>
        <begin position="32"/>
        <end position="104"/>
    </location>
</feature>
<reference evidence="3" key="1">
    <citation type="submission" date="2020-05" db="EMBL/GenBank/DDBJ databases">
        <title>Fertoebacter nigrum gen. nov., sp. nov., a new member of the family Rhodobacteraceae.</title>
        <authorList>
            <person name="Szuroczki S."/>
            <person name="Abbaszade G."/>
            <person name="Buni D."/>
            <person name="Schumann P."/>
            <person name="Toth E."/>
        </authorList>
    </citation>
    <scope>NUCLEOTIDE SEQUENCE</scope>
    <source>
        <strain evidence="3">RG-N-1a</strain>
    </source>
</reference>
<dbReference type="RefSeq" id="WP_152828731.1">
    <property type="nucleotide sequence ID" value="NZ_WHUT02000020.1"/>
</dbReference>
<name>A0A8X8KQ25_9RHOB</name>
<evidence type="ECO:0000313" key="3">
    <source>
        <dbReference type="EMBL" id="NUB46730.1"/>
    </source>
</evidence>
<feature type="signal peptide" evidence="2">
    <location>
        <begin position="1"/>
        <end position="31"/>
    </location>
</feature>
<comment type="caution">
    <text evidence="3">The sequence shown here is derived from an EMBL/GenBank/DDBJ whole genome shotgun (WGS) entry which is preliminary data.</text>
</comment>
<accession>A0A8X8KQ25</accession>
<protein>
    <submittedName>
        <fullName evidence="3">Uncharacterized protein</fullName>
    </submittedName>
</protein>
<organism evidence="3 4">
    <name type="scientific">Fertoeibacter niger</name>
    <dbReference type="NCBI Taxonomy" id="2656921"/>
    <lineage>
        <taxon>Bacteria</taxon>
        <taxon>Pseudomonadati</taxon>
        <taxon>Pseudomonadota</taxon>
        <taxon>Alphaproteobacteria</taxon>
        <taxon>Rhodobacterales</taxon>
        <taxon>Paracoccaceae</taxon>
        <taxon>Fertoeibacter</taxon>
    </lineage>
</organism>